<dbReference type="Pfam" id="PF03107">
    <property type="entry name" value="C1_2"/>
    <property type="match status" value="6"/>
</dbReference>
<dbReference type="AlphaFoldDB" id="A0AAW0JU24"/>
<feature type="domain" description="DC1" evidence="2">
    <location>
        <begin position="41"/>
        <end position="82"/>
    </location>
</feature>
<keyword evidence="1" id="KW-0677">Repeat</keyword>
<comment type="caution">
    <text evidence="3">The sequence shown here is derived from an EMBL/GenBank/DDBJ whole genome shotgun (WGS) entry which is preliminary data.</text>
</comment>
<dbReference type="InterPro" id="IPR004146">
    <property type="entry name" value="DC1"/>
</dbReference>
<protein>
    <recommendedName>
        <fullName evidence="2">DC1 domain-containing protein</fullName>
    </recommendedName>
</protein>
<reference evidence="3 4" key="1">
    <citation type="journal article" date="2018" name="Sci. Data">
        <title>The draft genome sequence of cork oak.</title>
        <authorList>
            <person name="Ramos A.M."/>
            <person name="Usie A."/>
            <person name="Barbosa P."/>
            <person name="Barros P.M."/>
            <person name="Capote T."/>
            <person name="Chaves I."/>
            <person name="Simoes F."/>
            <person name="Abreu I."/>
            <person name="Carrasquinho I."/>
            <person name="Faro C."/>
            <person name="Guimaraes J.B."/>
            <person name="Mendonca D."/>
            <person name="Nobrega F."/>
            <person name="Rodrigues L."/>
            <person name="Saibo N.J.M."/>
            <person name="Varela M.C."/>
            <person name="Egas C."/>
            <person name="Matos J."/>
            <person name="Miguel C.M."/>
            <person name="Oliveira M.M."/>
            <person name="Ricardo C.P."/>
            <person name="Goncalves S."/>
        </authorList>
    </citation>
    <scope>NUCLEOTIDE SEQUENCE [LARGE SCALE GENOMIC DNA]</scope>
    <source>
        <strain evidence="4">cv. HL8</strain>
    </source>
</reference>
<feature type="domain" description="DC1" evidence="2">
    <location>
        <begin position="447"/>
        <end position="497"/>
    </location>
</feature>
<evidence type="ECO:0000256" key="1">
    <source>
        <dbReference type="ARBA" id="ARBA00022737"/>
    </source>
</evidence>
<organism evidence="3 4">
    <name type="scientific">Quercus suber</name>
    <name type="common">Cork oak</name>
    <dbReference type="NCBI Taxonomy" id="58331"/>
    <lineage>
        <taxon>Eukaryota</taxon>
        <taxon>Viridiplantae</taxon>
        <taxon>Streptophyta</taxon>
        <taxon>Embryophyta</taxon>
        <taxon>Tracheophyta</taxon>
        <taxon>Spermatophyta</taxon>
        <taxon>Magnoliopsida</taxon>
        <taxon>eudicotyledons</taxon>
        <taxon>Gunneridae</taxon>
        <taxon>Pentapetalae</taxon>
        <taxon>rosids</taxon>
        <taxon>fabids</taxon>
        <taxon>Fagales</taxon>
        <taxon>Fagaceae</taxon>
        <taxon>Quercus</taxon>
    </lineage>
</organism>
<sequence length="734" mass="85479">MLFWCDACGQLCNGFTYKCNKCDFDLDVQCSLILDILTHKGHEHFLRLSSTRYSQKCDSCNFESSQGFRCTTCEFVLDFKCATLPLIARYKQHEHPFILSYAAEDDSGEYYCDICEEERDPKQWFYYCAYCSYPAHSECILGKYPNFKFGVSYTFDYHPHPLTMIHKTKDHHACHKCDGPCDEGFFYQCVSCNFNVHTYKPNCTSCDFESFQVFCCITCEFHYTLNMLNYHILQGRNNTSTPSLLVMLLNMIPTNIIVIFVKNKTQCIDSTTMQIMENQHVCNNEHSLVFNEDERRGILCWACREPVLGPSYNCIKCKKFHHHKSCAELPRELQHPLHPKHSLILFAEWKRVCDKEYSKCEVCKEFLEEYTYGCSHCNFNLHSKCATLPLTIETEVHDHPLTRMWKSIKFTCDLCGKEGNVPFLCAPCNFCIHPSCASYVRNVKVIRHDHILRLTISSFKVNQSVSRFCRLCVQKVDTDYGFYYCSSCDFVAHLDCATDKENREDINLLKLTDESKNDDLELDGFINSKTYIVKKINVSEDGIEIAIEIEHFSHEHDLKLTNEVENNKKCDVVPSVTSFFINLVLNYLEKNDIHFIDTHFIDTHSTFSQRHLIGVSYLGVMLVAKIAMASPTIVRNATFILILMLDILIHKGHEHHLYLSNTRYEQNCSSCDFESFQVYRYITCEFALDFKRATLPLTARYKQHEHPFTLSYAVEDDSGEYYCDICEKERDPKH</sequence>
<proteinExistence type="predicted"/>
<accession>A0AAW0JU24</accession>
<evidence type="ECO:0000313" key="3">
    <source>
        <dbReference type="EMBL" id="KAK7829581.1"/>
    </source>
</evidence>
<keyword evidence="4" id="KW-1185">Reference proteome</keyword>
<gene>
    <name evidence="3" type="ORF">CFP56_028986</name>
</gene>
<dbReference type="SUPFAM" id="SSF57889">
    <property type="entry name" value="Cysteine-rich domain"/>
    <property type="match status" value="5"/>
</dbReference>
<name>A0AAW0JU24_QUESU</name>
<evidence type="ECO:0000259" key="2">
    <source>
        <dbReference type="Pfam" id="PF03107"/>
    </source>
</evidence>
<dbReference type="EMBL" id="PKMF04000478">
    <property type="protein sequence ID" value="KAK7829581.1"/>
    <property type="molecule type" value="Genomic_DNA"/>
</dbReference>
<dbReference type="InterPro" id="IPR046349">
    <property type="entry name" value="C1-like_sf"/>
</dbReference>
<feature type="domain" description="DC1" evidence="2">
    <location>
        <begin position="336"/>
        <end position="386"/>
    </location>
</feature>
<feature type="domain" description="DC1" evidence="2">
    <location>
        <begin position="92"/>
        <end position="140"/>
    </location>
</feature>
<dbReference type="PANTHER" id="PTHR32410:SF163">
    <property type="entry name" value="DC1 DOMAIN-CONTAINING PROTEIN"/>
    <property type="match status" value="1"/>
</dbReference>
<feature type="domain" description="DC1" evidence="2">
    <location>
        <begin position="396"/>
        <end position="437"/>
    </location>
</feature>
<dbReference type="InterPro" id="IPR053192">
    <property type="entry name" value="Vacuole_Formation_Reg"/>
</dbReference>
<dbReference type="Proteomes" id="UP000237347">
    <property type="component" value="Unassembled WGS sequence"/>
</dbReference>
<feature type="domain" description="DC1" evidence="2">
    <location>
        <begin position="3"/>
        <end position="30"/>
    </location>
</feature>
<evidence type="ECO:0000313" key="4">
    <source>
        <dbReference type="Proteomes" id="UP000237347"/>
    </source>
</evidence>
<dbReference type="PANTHER" id="PTHR32410">
    <property type="entry name" value="CYSTEINE/HISTIDINE-RICH C1 DOMAIN FAMILY PROTEIN"/>
    <property type="match status" value="1"/>
</dbReference>